<dbReference type="AlphaFoldDB" id="A0A1T3NWJ7"/>
<feature type="compositionally biased region" description="Polar residues" evidence="1">
    <location>
        <begin position="114"/>
        <end position="123"/>
    </location>
</feature>
<dbReference type="Proteomes" id="UP000190037">
    <property type="component" value="Unassembled WGS sequence"/>
</dbReference>
<evidence type="ECO:0000256" key="1">
    <source>
        <dbReference type="SAM" id="MobiDB-lite"/>
    </source>
</evidence>
<dbReference type="OrthoDB" id="4350669at2"/>
<keyword evidence="3" id="KW-1185">Reference proteome</keyword>
<organism evidence="2 3">
    <name type="scientific">Embleya scabrispora</name>
    <dbReference type="NCBI Taxonomy" id="159449"/>
    <lineage>
        <taxon>Bacteria</taxon>
        <taxon>Bacillati</taxon>
        <taxon>Actinomycetota</taxon>
        <taxon>Actinomycetes</taxon>
        <taxon>Kitasatosporales</taxon>
        <taxon>Streptomycetaceae</taxon>
        <taxon>Embleya</taxon>
    </lineage>
</organism>
<proteinExistence type="predicted"/>
<protein>
    <submittedName>
        <fullName evidence="2">Uncharacterized protein</fullName>
    </submittedName>
</protein>
<evidence type="ECO:0000313" key="2">
    <source>
        <dbReference type="EMBL" id="OPC81229.1"/>
    </source>
</evidence>
<dbReference type="STRING" id="159449.B4N89_09975"/>
<dbReference type="RefSeq" id="WP_143657916.1">
    <property type="nucleotide sequence ID" value="NZ_MWQN01000001.1"/>
</dbReference>
<sequence length="143" mass="14562">MNVVITRNSKAQRRTFAVTPVVVSVGSAKLSHADLSVSTSGLAGLPLVTSYAGTDALITASARLRGNGSGVSAAAGAAGLVGLADSAEGPWQGEQAAKARRDERPSSAAACEQAQKQESQRANGMTMAGFAGNNGYPSWRNRT</sequence>
<feature type="region of interest" description="Disordered" evidence="1">
    <location>
        <begin position="89"/>
        <end position="143"/>
    </location>
</feature>
<evidence type="ECO:0000313" key="3">
    <source>
        <dbReference type="Proteomes" id="UP000190037"/>
    </source>
</evidence>
<accession>A0A1T3NWJ7</accession>
<gene>
    <name evidence="2" type="ORF">B4N89_09975</name>
</gene>
<name>A0A1T3NWJ7_9ACTN</name>
<reference evidence="2 3" key="1">
    <citation type="submission" date="2017-03" db="EMBL/GenBank/DDBJ databases">
        <title>Draft genome sequence of Streptomyces scabrisporus NF3, endophyte isolated from Amphipterygium adstringens.</title>
        <authorList>
            <person name="Vazquez M."/>
            <person name="Ceapa C.D."/>
            <person name="Rodriguez Luna D."/>
            <person name="Sanchez Esquivel S."/>
        </authorList>
    </citation>
    <scope>NUCLEOTIDE SEQUENCE [LARGE SCALE GENOMIC DNA]</scope>
    <source>
        <strain evidence="2 3">NF3</strain>
    </source>
</reference>
<dbReference type="EMBL" id="MWQN01000001">
    <property type="protein sequence ID" value="OPC81229.1"/>
    <property type="molecule type" value="Genomic_DNA"/>
</dbReference>
<comment type="caution">
    <text evidence="2">The sequence shown here is derived from an EMBL/GenBank/DDBJ whole genome shotgun (WGS) entry which is preliminary data.</text>
</comment>